<dbReference type="RefSeq" id="WP_044616098.1">
    <property type="nucleotide sequence ID" value="NZ_CP007142.1"/>
</dbReference>
<protein>
    <submittedName>
        <fullName evidence="2">ATPase of the AAA+ class</fullName>
    </submittedName>
</protein>
<dbReference type="Pfam" id="PF00004">
    <property type="entry name" value="AAA"/>
    <property type="match status" value="1"/>
</dbReference>
<evidence type="ECO:0000313" key="3">
    <source>
        <dbReference type="Proteomes" id="UP000032266"/>
    </source>
</evidence>
<dbReference type="PANTHER" id="PTHR46411">
    <property type="entry name" value="FAMILY ATPASE, PUTATIVE-RELATED"/>
    <property type="match status" value="1"/>
</dbReference>
<evidence type="ECO:0000259" key="1">
    <source>
        <dbReference type="SMART" id="SM00382"/>
    </source>
</evidence>
<dbReference type="EMBL" id="CP007142">
    <property type="protein sequence ID" value="AJQ93238.1"/>
    <property type="molecule type" value="Genomic_DNA"/>
</dbReference>
<dbReference type="Gene3D" id="3.40.50.300">
    <property type="entry name" value="P-loop containing nucleotide triphosphate hydrolases"/>
    <property type="match status" value="1"/>
</dbReference>
<evidence type="ECO:0000313" key="2">
    <source>
        <dbReference type="EMBL" id="AJQ93238.1"/>
    </source>
</evidence>
<dbReference type="GO" id="GO:0016887">
    <property type="term" value="F:ATP hydrolysis activity"/>
    <property type="evidence" value="ECO:0007669"/>
    <property type="project" value="InterPro"/>
</dbReference>
<dbReference type="InterPro" id="IPR003959">
    <property type="entry name" value="ATPase_AAA_core"/>
</dbReference>
<reference evidence="2 3" key="1">
    <citation type="submission" date="2014-01" db="EMBL/GenBank/DDBJ databases">
        <title>Full genme sequencing of cellulolytic bacterium Gynuella sunshinyii YC6258T gen. nov., sp. nov.</title>
        <authorList>
            <person name="Khan H."/>
            <person name="Chung E.J."/>
            <person name="Chung Y.R."/>
        </authorList>
    </citation>
    <scope>NUCLEOTIDE SEQUENCE [LARGE SCALE GENOMIC DNA]</scope>
    <source>
        <strain evidence="2 3">YC6258</strain>
    </source>
</reference>
<proteinExistence type="predicted"/>
<dbReference type="InterPro" id="IPR054472">
    <property type="entry name" value="WHD"/>
</dbReference>
<dbReference type="SUPFAM" id="SSF52540">
    <property type="entry name" value="P-loop containing nucleoside triphosphate hydrolases"/>
    <property type="match status" value="1"/>
</dbReference>
<dbReference type="InterPro" id="IPR027417">
    <property type="entry name" value="P-loop_NTPase"/>
</dbReference>
<dbReference type="Proteomes" id="UP000032266">
    <property type="component" value="Chromosome"/>
</dbReference>
<dbReference type="PATRIC" id="fig|1445510.3.peg.1160"/>
<dbReference type="CDD" id="cd19481">
    <property type="entry name" value="RecA-like_protease"/>
    <property type="match status" value="1"/>
</dbReference>
<dbReference type="AlphaFoldDB" id="A0A0C5VIT3"/>
<organism evidence="2 3">
    <name type="scientific">Gynuella sunshinyii YC6258</name>
    <dbReference type="NCBI Taxonomy" id="1445510"/>
    <lineage>
        <taxon>Bacteria</taxon>
        <taxon>Pseudomonadati</taxon>
        <taxon>Pseudomonadota</taxon>
        <taxon>Gammaproteobacteria</taxon>
        <taxon>Oceanospirillales</taxon>
        <taxon>Saccharospirillaceae</taxon>
        <taxon>Gynuella</taxon>
    </lineage>
</organism>
<dbReference type="HOGENOM" id="CLU_016564_1_0_6"/>
<dbReference type="SMART" id="SM00382">
    <property type="entry name" value="AAA"/>
    <property type="match status" value="1"/>
</dbReference>
<dbReference type="STRING" id="1445510.YC6258_01190"/>
<dbReference type="KEGG" id="gsn:YC6258_01190"/>
<keyword evidence="3" id="KW-1185">Reference proteome</keyword>
<dbReference type="InterPro" id="IPR003593">
    <property type="entry name" value="AAA+_ATPase"/>
</dbReference>
<gene>
    <name evidence="2" type="ORF">YC6258_01190</name>
</gene>
<dbReference type="OrthoDB" id="9809379at2"/>
<accession>A0A0C5VIT3</accession>
<dbReference type="Pfam" id="PF22977">
    <property type="entry name" value="WHD"/>
    <property type="match status" value="1"/>
</dbReference>
<sequence length="676" mass="76268">MSVPSYEHKTDWLQESYQSMLSEIADLKRVLQSLCQSGSAPAGYENIRYLSVLKDTAADSVLLNRICELFALSAFERRLILMCLATELDPEIARLYQQLNGKPLPNMDVALRLGDGHCGVLAPQAPLRLFQLLNIENDTPVLLQRSLVLNEWLLFYLTGTPIIDSSVSAVLERIDTERSSLSDGTTQQVESLSRILTSGRVQQTALQLQAGSFAETVECVAGLARIERCEVFRFSLFHLPATTQEQEHMLQLIERELIARQALCLLDCQRLFEQQTHASERHVLSRWLVRLIQDLPGACILCGTEKIQLTGVTVYYHTVELPDRERQRQLWHGHLYERLNLKTHANINDPVDDAIQSISTQYRFSAEQVEMIARRVAMEVHTEAETYSPVSLPQKLWSHSREQAQQHLHGLAQIITPRPLDWNDLILPEREKQNLQAIVAQAQQRHKVYQQWQFAGPGAYGLGICALFCGSSGTGKTMAARVLASVLNVDLYHIDLSVVIDKYIGETEKKLDAIFRAAENSGAVLLFDEADALFGKRSQVQEAKDRYANMGVSFLLQRMEAYAGISILTTNLRSAMDTAFTRRLRFIIPFPFPTAVERKQLWQSMLPAAAPKQDIDYDKLARLSLAGGSIRNITLHAAFVAANEEQAISMQHLLTAARQEYLKTEKALDESLVQDW</sequence>
<name>A0A0C5VIT3_9GAMM</name>
<dbReference type="PANTHER" id="PTHR46411:SF3">
    <property type="entry name" value="AAA+ ATPASE DOMAIN-CONTAINING PROTEIN"/>
    <property type="match status" value="1"/>
</dbReference>
<feature type="domain" description="AAA+ ATPase" evidence="1">
    <location>
        <begin position="462"/>
        <end position="594"/>
    </location>
</feature>
<dbReference type="GO" id="GO:0005524">
    <property type="term" value="F:ATP binding"/>
    <property type="evidence" value="ECO:0007669"/>
    <property type="project" value="InterPro"/>
</dbReference>